<name>A0ABW4CAQ1_9BACL</name>
<dbReference type="PANTHER" id="PTHR30086:SF20">
    <property type="entry name" value="ARGININE EXPORTER PROTEIN ARGO-RELATED"/>
    <property type="match status" value="1"/>
</dbReference>
<evidence type="ECO:0000256" key="4">
    <source>
        <dbReference type="ARBA" id="ARBA00022989"/>
    </source>
</evidence>
<sequence>MINHKMDDRNKTILSLFTVSPSQSYFLLKIWLINTPVKMIFYGRKVCDNMFSFIVVVFLLFLVPGPAVIITISQTIKSGRKNGIMTACGIALGDSIHVLFAVLGLSAILLSSALAFEIVKYIGALYLFYLGIQMLLTKTKQKEKSNLEQTSVCINKSSSWKSIKQGFLAEILNPKTALFFLAFLPQFIQNSESSVTLQLLVLGIVFVLMSIAFTSFLAYCTSFLGAKMFKTSGIFASKVEKIVGVIYIGLGIRLALQTQE</sequence>
<dbReference type="PANTHER" id="PTHR30086">
    <property type="entry name" value="ARGININE EXPORTER PROTEIN ARGO"/>
    <property type="match status" value="1"/>
</dbReference>
<feature type="transmembrane region" description="Helical" evidence="6">
    <location>
        <begin position="118"/>
        <end position="136"/>
    </location>
</feature>
<feature type="transmembrane region" description="Helical" evidence="6">
    <location>
        <begin position="200"/>
        <end position="220"/>
    </location>
</feature>
<organism evidence="7 8">
    <name type="scientific">Kroppenstedtia sanguinis</name>
    <dbReference type="NCBI Taxonomy" id="1380684"/>
    <lineage>
        <taxon>Bacteria</taxon>
        <taxon>Bacillati</taxon>
        <taxon>Bacillota</taxon>
        <taxon>Bacilli</taxon>
        <taxon>Bacillales</taxon>
        <taxon>Thermoactinomycetaceae</taxon>
        <taxon>Kroppenstedtia</taxon>
    </lineage>
</organism>
<dbReference type="InterPro" id="IPR001123">
    <property type="entry name" value="LeuE-type"/>
</dbReference>
<comment type="subcellular location">
    <subcellularLocation>
        <location evidence="1">Cell membrane</location>
        <topology evidence="1">Multi-pass membrane protein</topology>
    </subcellularLocation>
</comment>
<gene>
    <name evidence="7" type="ORF">ACFQ4Y_13160</name>
</gene>
<evidence type="ECO:0000256" key="5">
    <source>
        <dbReference type="ARBA" id="ARBA00023136"/>
    </source>
</evidence>
<feature type="transmembrane region" description="Helical" evidence="6">
    <location>
        <begin position="12"/>
        <end position="31"/>
    </location>
</feature>
<evidence type="ECO:0000256" key="6">
    <source>
        <dbReference type="SAM" id="Phobius"/>
    </source>
</evidence>
<dbReference type="Pfam" id="PF01810">
    <property type="entry name" value="LysE"/>
    <property type="match status" value="1"/>
</dbReference>
<evidence type="ECO:0000313" key="7">
    <source>
        <dbReference type="EMBL" id="MFD1427852.1"/>
    </source>
</evidence>
<reference evidence="8" key="1">
    <citation type="journal article" date="2019" name="Int. J. Syst. Evol. Microbiol.">
        <title>The Global Catalogue of Microorganisms (GCM) 10K type strain sequencing project: providing services to taxonomists for standard genome sequencing and annotation.</title>
        <authorList>
            <consortium name="The Broad Institute Genomics Platform"/>
            <consortium name="The Broad Institute Genome Sequencing Center for Infectious Disease"/>
            <person name="Wu L."/>
            <person name="Ma J."/>
        </authorList>
    </citation>
    <scope>NUCLEOTIDE SEQUENCE [LARGE SCALE GENOMIC DNA]</scope>
    <source>
        <strain evidence="8">S1</strain>
    </source>
</reference>
<evidence type="ECO:0000256" key="1">
    <source>
        <dbReference type="ARBA" id="ARBA00004651"/>
    </source>
</evidence>
<feature type="transmembrane region" description="Helical" evidence="6">
    <location>
        <begin position="84"/>
        <end position="112"/>
    </location>
</feature>
<feature type="transmembrane region" description="Helical" evidence="6">
    <location>
        <begin position="51"/>
        <end position="72"/>
    </location>
</feature>
<protein>
    <submittedName>
        <fullName evidence="7">LysE family translocator</fullName>
    </submittedName>
</protein>
<comment type="caution">
    <text evidence="7">The sequence shown here is derived from an EMBL/GenBank/DDBJ whole genome shotgun (WGS) entry which is preliminary data.</text>
</comment>
<evidence type="ECO:0000256" key="2">
    <source>
        <dbReference type="ARBA" id="ARBA00022475"/>
    </source>
</evidence>
<keyword evidence="5 6" id="KW-0472">Membrane</keyword>
<dbReference type="Proteomes" id="UP001597282">
    <property type="component" value="Unassembled WGS sequence"/>
</dbReference>
<keyword evidence="3 6" id="KW-0812">Transmembrane</keyword>
<keyword evidence="2" id="KW-1003">Cell membrane</keyword>
<evidence type="ECO:0000313" key="8">
    <source>
        <dbReference type="Proteomes" id="UP001597282"/>
    </source>
</evidence>
<feature type="transmembrane region" description="Helical" evidence="6">
    <location>
        <begin position="167"/>
        <end position="188"/>
    </location>
</feature>
<keyword evidence="4 6" id="KW-1133">Transmembrane helix</keyword>
<keyword evidence="8" id="KW-1185">Reference proteome</keyword>
<proteinExistence type="predicted"/>
<accession>A0ABW4CAQ1</accession>
<dbReference type="PIRSF" id="PIRSF006324">
    <property type="entry name" value="LeuE"/>
    <property type="match status" value="1"/>
</dbReference>
<evidence type="ECO:0000256" key="3">
    <source>
        <dbReference type="ARBA" id="ARBA00022692"/>
    </source>
</evidence>
<dbReference type="EMBL" id="JBHTNU010000014">
    <property type="protein sequence ID" value="MFD1427852.1"/>
    <property type="molecule type" value="Genomic_DNA"/>
</dbReference>